<dbReference type="InterPro" id="IPR036259">
    <property type="entry name" value="MFS_trans_sf"/>
</dbReference>
<keyword evidence="9" id="KW-1185">Reference proteome</keyword>
<feature type="transmembrane region" description="Helical" evidence="6">
    <location>
        <begin position="366"/>
        <end position="388"/>
    </location>
</feature>
<proteinExistence type="predicted"/>
<feature type="compositionally biased region" description="Low complexity" evidence="5">
    <location>
        <begin position="417"/>
        <end position="441"/>
    </location>
</feature>
<evidence type="ECO:0000313" key="8">
    <source>
        <dbReference type="EMBL" id="MBB4697723.1"/>
    </source>
</evidence>
<accession>A0A7W7CZZ2</accession>
<keyword evidence="2 6" id="KW-0812">Transmembrane</keyword>
<feature type="transmembrane region" description="Helical" evidence="6">
    <location>
        <begin position="156"/>
        <end position="176"/>
    </location>
</feature>
<reference evidence="8 9" key="1">
    <citation type="submission" date="2020-08" db="EMBL/GenBank/DDBJ databases">
        <title>Sequencing the genomes of 1000 actinobacteria strains.</title>
        <authorList>
            <person name="Klenk H.-P."/>
        </authorList>
    </citation>
    <scope>NUCLEOTIDE SEQUENCE [LARGE SCALE GENOMIC DNA]</scope>
    <source>
        <strain evidence="8 9">DSM 45518</strain>
    </source>
</reference>
<feature type="transmembrane region" description="Helical" evidence="6">
    <location>
        <begin position="7"/>
        <end position="28"/>
    </location>
</feature>
<dbReference type="PANTHER" id="PTHR23530">
    <property type="entry name" value="TRANSPORT PROTEIN-RELATED"/>
    <property type="match status" value="1"/>
</dbReference>
<dbReference type="Pfam" id="PF07690">
    <property type="entry name" value="MFS_1"/>
    <property type="match status" value="1"/>
</dbReference>
<evidence type="ECO:0000256" key="5">
    <source>
        <dbReference type="SAM" id="MobiDB-lite"/>
    </source>
</evidence>
<dbReference type="AlphaFoldDB" id="A0A7W7CZZ2"/>
<protein>
    <submittedName>
        <fullName evidence="8">DHA3 family tetracycline resistance protein-like MFS transporter</fullName>
    </submittedName>
</protein>
<dbReference type="SUPFAM" id="SSF103473">
    <property type="entry name" value="MFS general substrate transporter"/>
    <property type="match status" value="1"/>
</dbReference>
<dbReference type="InterPro" id="IPR020846">
    <property type="entry name" value="MFS_dom"/>
</dbReference>
<keyword evidence="3 6" id="KW-1133">Transmembrane helix</keyword>
<dbReference type="EMBL" id="JACHMF010000001">
    <property type="protein sequence ID" value="MBB4697723.1"/>
    <property type="molecule type" value="Genomic_DNA"/>
</dbReference>
<feature type="transmembrane region" description="Helical" evidence="6">
    <location>
        <begin position="69"/>
        <end position="88"/>
    </location>
</feature>
<comment type="subcellular location">
    <subcellularLocation>
        <location evidence="1">Cell membrane</location>
        <topology evidence="1">Multi-pass membrane protein</topology>
    </subcellularLocation>
</comment>
<feature type="transmembrane region" description="Helical" evidence="6">
    <location>
        <begin position="247"/>
        <end position="269"/>
    </location>
</feature>
<feature type="domain" description="Major facilitator superfamily (MFS) profile" evidence="7">
    <location>
        <begin position="1"/>
        <end position="392"/>
    </location>
</feature>
<dbReference type="Proteomes" id="UP000542742">
    <property type="component" value="Unassembled WGS sequence"/>
</dbReference>
<feature type="compositionally biased region" description="Basic and acidic residues" evidence="5">
    <location>
        <begin position="395"/>
        <end position="414"/>
    </location>
</feature>
<evidence type="ECO:0000259" key="7">
    <source>
        <dbReference type="PROSITE" id="PS50850"/>
    </source>
</evidence>
<evidence type="ECO:0000256" key="2">
    <source>
        <dbReference type="ARBA" id="ARBA00022692"/>
    </source>
</evidence>
<evidence type="ECO:0000256" key="6">
    <source>
        <dbReference type="SAM" id="Phobius"/>
    </source>
</evidence>
<feature type="transmembrane region" description="Helical" evidence="6">
    <location>
        <begin position="40"/>
        <end position="62"/>
    </location>
</feature>
<evidence type="ECO:0000256" key="4">
    <source>
        <dbReference type="ARBA" id="ARBA00023136"/>
    </source>
</evidence>
<dbReference type="PANTHER" id="PTHR23530:SF1">
    <property type="entry name" value="PERMEASE, MAJOR FACILITATOR SUPERFAMILY-RELATED"/>
    <property type="match status" value="1"/>
</dbReference>
<sequence length="441" mass="45303">MSAYRLYLLISGVGSFASRTAFTLNLIYQATVVGLSPLQLVLVGTLMEAVCFVAQVPTGVIADRYSRRLSVIVGYLLMGAGLLVWGLFPTYAAILVANVVWAIGAVCVDGAEEAWAADEIEPERVTRAFVRGGQVSQAGALAGIVAAVAFTAVEPALPIVVGAVVTLGLGVLLVVLMTEDGWRRPETFTRSSAGGQVAAAVRAIRGNVILAAIVGGTLFAGMSSEGFDRLSQPFLIPYVGGRPVELVFGGLAIVAAAGSIVVTGLAGRWIDVVRPQRVGRVLAVVQALTAAGMIGLGFAGHWWSAVGLYLGVRLLRDTAGPILNVWLVSATAPESRATVFSFVSQADALGQVAGGPPAGFVAQRRAIGAGISVAGLFVLPAVALYAVATAPRPSRGNEPRPSRGNEPRPSRGTEPRPSSGTEPTAGGTTPAGTSSEPISPL</sequence>
<dbReference type="GO" id="GO:0022857">
    <property type="term" value="F:transmembrane transporter activity"/>
    <property type="evidence" value="ECO:0007669"/>
    <property type="project" value="InterPro"/>
</dbReference>
<feature type="region of interest" description="Disordered" evidence="5">
    <location>
        <begin position="391"/>
        <end position="441"/>
    </location>
</feature>
<evidence type="ECO:0000256" key="3">
    <source>
        <dbReference type="ARBA" id="ARBA00022989"/>
    </source>
</evidence>
<dbReference type="InterPro" id="IPR053160">
    <property type="entry name" value="MFS_DHA3_Transporter"/>
</dbReference>
<comment type="caution">
    <text evidence="8">The sequence shown here is derived from an EMBL/GenBank/DDBJ whole genome shotgun (WGS) entry which is preliminary data.</text>
</comment>
<gene>
    <name evidence="8" type="ORF">BKA14_007871</name>
</gene>
<evidence type="ECO:0000313" key="9">
    <source>
        <dbReference type="Proteomes" id="UP000542742"/>
    </source>
</evidence>
<organism evidence="8 9">
    <name type="scientific">Paractinoplanes abujensis</name>
    <dbReference type="NCBI Taxonomy" id="882441"/>
    <lineage>
        <taxon>Bacteria</taxon>
        <taxon>Bacillati</taxon>
        <taxon>Actinomycetota</taxon>
        <taxon>Actinomycetes</taxon>
        <taxon>Micromonosporales</taxon>
        <taxon>Micromonosporaceae</taxon>
        <taxon>Paractinoplanes</taxon>
    </lineage>
</organism>
<name>A0A7W7CZZ2_9ACTN</name>
<keyword evidence="4 6" id="KW-0472">Membrane</keyword>
<dbReference type="PROSITE" id="PS50850">
    <property type="entry name" value="MFS"/>
    <property type="match status" value="1"/>
</dbReference>
<dbReference type="InterPro" id="IPR011701">
    <property type="entry name" value="MFS"/>
</dbReference>
<dbReference type="Gene3D" id="1.20.1250.20">
    <property type="entry name" value="MFS general substrate transporter like domains"/>
    <property type="match status" value="1"/>
</dbReference>
<dbReference type="CDD" id="cd06174">
    <property type="entry name" value="MFS"/>
    <property type="match status" value="1"/>
</dbReference>
<evidence type="ECO:0000256" key="1">
    <source>
        <dbReference type="ARBA" id="ARBA00004651"/>
    </source>
</evidence>
<dbReference type="GO" id="GO:0005886">
    <property type="term" value="C:plasma membrane"/>
    <property type="evidence" value="ECO:0007669"/>
    <property type="project" value="UniProtKB-SubCell"/>
</dbReference>
<feature type="transmembrane region" description="Helical" evidence="6">
    <location>
        <begin position="208"/>
        <end position="227"/>
    </location>
</feature>
<dbReference type="RefSeq" id="WP_184955798.1">
    <property type="nucleotide sequence ID" value="NZ_BOMC01000030.1"/>
</dbReference>
<feature type="transmembrane region" description="Helical" evidence="6">
    <location>
        <begin position="281"/>
        <end position="303"/>
    </location>
</feature>